<dbReference type="EMBL" id="RBWU01000001">
    <property type="protein sequence ID" value="RKS79205.1"/>
    <property type="molecule type" value="Genomic_DNA"/>
</dbReference>
<organism evidence="3 4">
    <name type="scientific">Actinomadura pelletieri DSM 43383</name>
    <dbReference type="NCBI Taxonomy" id="1120940"/>
    <lineage>
        <taxon>Bacteria</taxon>
        <taxon>Bacillati</taxon>
        <taxon>Actinomycetota</taxon>
        <taxon>Actinomycetes</taxon>
        <taxon>Streptosporangiales</taxon>
        <taxon>Thermomonosporaceae</taxon>
        <taxon>Actinomadura</taxon>
    </lineage>
</organism>
<keyword evidence="2" id="KW-0732">Signal</keyword>
<keyword evidence="1" id="KW-1133">Transmembrane helix</keyword>
<evidence type="ECO:0000256" key="2">
    <source>
        <dbReference type="SAM" id="SignalP"/>
    </source>
</evidence>
<sequence length="243" mass="25820">MIGSNGGAKGGPGLTGLLCRVARGSVVRMVAVCALMLPLAACATPPTTSEMFAEYLRSTDVVGDEFESGSAETRMAVFASIGSPEEVIGRLMAPRPCSTTGCARPWKEGGANKPLPGLDAAHAIAGSNGRVYERKVLVKRDDDELELISLYLVHKADGTKVLVDSNKEAHAGGLDGFRETNDVLEYDDFMLVTREITALTGRSEIVVVSGHTPPSRKPWLIGSGIALATVIALVMIIRRLRRT</sequence>
<protein>
    <recommendedName>
        <fullName evidence="5">Lipoprotein</fullName>
    </recommendedName>
</protein>
<comment type="caution">
    <text evidence="3">The sequence shown here is derived from an EMBL/GenBank/DDBJ whole genome shotgun (WGS) entry which is preliminary data.</text>
</comment>
<accession>A0A495QYD3</accession>
<feature type="chain" id="PRO_5019842130" description="Lipoprotein" evidence="2">
    <location>
        <begin position="44"/>
        <end position="243"/>
    </location>
</feature>
<proteinExistence type="predicted"/>
<evidence type="ECO:0000313" key="3">
    <source>
        <dbReference type="EMBL" id="RKS79205.1"/>
    </source>
</evidence>
<feature type="signal peptide" evidence="2">
    <location>
        <begin position="1"/>
        <end position="43"/>
    </location>
</feature>
<feature type="transmembrane region" description="Helical" evidence="1">
    <location>
        <begin position="219"/>
        <end position="237"/>
    </location>
</feature>
<name>A0A495QYD3_9ACTN</name>
<keyword evidence="1" id="KW-0812">Transmembrane</keyword>
<reference evidence="3 4" key="1">
    <citation type="submission" date="2018-10" db="EMBL/GenBank/DDBJ databases">
        <title>Genomic Encyclopedia of Archaeal and Bacterial Type Strains, Phase II (KMG-II): from individual species to whole genera.</title>
        <authorList>
            <person name="Goeker M."/>
        </authorList>
    </citation>
    <scope>NUCLEOTIDE SEQUENCE [LARGE SCALE GENOMIC DNA]</scope>
    <source>
        <strain evidence="3 4">DSM 43383</strain>
    </source>
</reference>
<dbReference type="AlphaFoldDB" id="A0A495QYD3"/>
<dbReference type="Proteomes" id="UP000274601">
    <property type="component" value="Unassembled WGS sequence"/>
</dbReference>
<evidence type="ECO:0008006" key="5">
    <source>
        <dbReference type="Google" id="ProtNLM"/>
    </source>
</evidence>
<dbReference type="RefSeq" id="WP_170180494.1">
    <property type="nucleotide sequence ID" value="NZ_RBWU01000001.1"/>
</dbReference>
<keyword evidence="1" id="KW-0472">Membrane</keyword>
<evidence type="ECO:0000313" key="4">
    <source>
        <dbReference type="Proteomes" id="UP000274601"/>
    </source>
</evidence>
<keyword evidence="4" id="KW-1185">Reference proteome</keyword>
<gene>
    <name evidence="3" type="ORF">BZB76_0653</name>
</gene>
<evidence type="ECO:0000256" key="1">
    <source>
        <dbReference type="SAM" id="Phobius"/>
    </source>
</evidence>